<dbReference type="AlphaFoldDB" id="A0A7C9N0K6"/>
<gene>
    <name evidence="1" type="ORF">GT755_29635</name>
</gene>
<dbReference type="RefSeq" id="WP_161482865.1">
    <property type="nucleotide sequence ID" value="NZ_WXEW01000009.1"/>
</dbReference>
<dbReference type="Pfam" id="PF19875">
    <property type="entry name" value="DUF6348"/>
    <property type="match status" value="1"/>
</dbReference>
<dbReference type="InterPro" id="IPR045929">
    <property type="entry name" value="DUF6348"/>
</dbReference>
<dbReference type="Proteomes" id="UP000479526">
    <property type="component" value="Unassembled WGS sequence"/>
</dbReference>
<evidence type="ECO:0000313" key="1">
    <source>
        <dbReference type="EMBL" id="NAS25831.1"/>
    </source>
</evidence>
<name>A0A7C9N0K6_9ACTN</name>
<proteinExistence type="predicted"/>
<protein>
    <submittedName>
        <fullName evidence="1">Uncharacterized protein</fullName>
    </submittedName>
</protein>
<evidence type="ECO:0000313" key="2">
    <source>
        <dbReference type="Proteomes" id="UP000479526"/>
    </source>
</evidence>
<organism evidence="1 2">
    <name type="scientific">Herbidospora solisilvae</name>
    <dbReference type="NCBI Taxonomy" id="2696284"/>
    <lineage>
        <taxon>Bacteria</taxon>
        <taxon>Bacillati</taxon>
        <taxon>Actinomycetota</taxon>
        <taxon>Actinomycetes</taxon>
        <taxon>Streptosporangiales</taxon>
        <taxon>Streptosporangiaceae</taxon>
        <taxon>Herbidospora</taxon>
    </lineage>
</organism>
<comment type="caution">
    <text evidence="1">The sequence shown here is derived from an EMBL/GenBank/DDBJ whole genome shotgun (WGS) entry which is preliminary data.</text>
</comment>
<sequence length="234" mass="24983">MDGARLPDDVVLDMVVRHLSDVTGDPWQVQGRMAKGPGTIGVVLQVGHTDHPGHLDLDFVLNVDRPESTTVADCVAGYGATAEEAVNRAIRMWLDTTGSAVLELLRQNGTLAAHFPPDDPEGFPGWHTIHGGIVGWGSGADHMAGQTWAADNVLLPRLAPVLNDGFERDHLIGIKAIFGGGHDADGLFETAEVRVDGVRHEAASRVLAGLGWPRPADGMSFARTFMLLVHRADA</sequence>
<dbReference type="EMBL" id="WXEW01000009">
    <property type="protein sequence ID" value="NAS25831.1"/>
    <property type="molecule type" value="Genomic_DNA"/>
</dbReference>
<reference evidence="1 2" key="1">
    <citation type="submission" date="2020-01" db="EMBL/GenBank/DDBJ databases">
        <title>Herbidospora sp. NEAU-GS84 nov., a novel actinomycete isolated from soil.</title>
        <authorList>
            <person name="Han L."/>
        </authorList>
    </citation>
    <scope>NUCLEOTIDE SEQUENCE [LARGE SCALE GENOMIC DNA]</scope>
    <source>
        <strain evidence="1 2">NEAU-GS84</strain>
    </source>
</reference>
<accession>A0A7C9N0K6</accession>
<keyword evidence="2" id="KW-1185">Reference proteome</keyword>